<dbReference type="AlphaFoldDB" id="A0A1B1U6I8"/>
<dbReference type="STRING" id="222136.BBW65_06025"/>
<dbReference type="SUPFAM" id="SSF53756">
    <property type="entry name" value="UDP-Glycosyltransferase/glycogen phosphorylase"/>
    <property type="match status" value="1"/>
</dbReference>
<name>A0A1B1U6I8_9HELI</name>
<evidence type="ECO:0008006" key="3">
    <source>
        <dbReference type="Google" id="ProtNLM"/>
    </source>
</evidence>
<proteinExistence type="predicted"/>
<reference evidence="2" key="1">
    <citation type="submission" date="2016-07" db="EMBL/GenBank/DDBJ databases">
        <authorList>
            <person name="Florea S."/>
            <person name="Webb J.S."/>
            <person name="Jaromczyk J."/>
            <person name="Schardl C.L."/>
        </authorList>
    </citation>
    <scope>NUCLEOTIDE SEQUENCE [LARGE SCALE GENOMIC DNA]</scope>
    <source>
        <strain evidence="2">MIT 01-6242</strain>
    </source>
</reference>
<dbReference type="GO" id="GO:0009244">
    <property type="term" value="P:lipopolysaccharide core region biosynthetic process"/>
    <property type="evidence" value="ECO:0007669"/>
    <property type="project" value="TreeGrafter"/>
</dbReference>
<dbReference type="GO" id="GO:0008713">
    <property type="term" value="F:ADP-heptose-lipopolysaccharide heptosyltransferase activity"/>
    <property type="evidence" value="ECO:0007669"/>
    <property type="project" value="TreeGrafter"/>
</dbReference>
<dbReference type="InterPro" id="IPR051199">
    <property type="entry name" value="LPS_LOS_Heptosyltrfase"/>
</dbReference>
<evidence type="ECO:0000313" key="1">
    <source>
        <dbReference type="EMBL" id="ANV98379.1"/>
    </source>
</evidence>
<dbReference type="PANTHER" id="PTHR30160">
    <property type="entry name" value="TETRAACYLDISACCHARIDE 4'-KINASE-RELATED"/>
    <property type="match status" value="1"/>
</dbReference>
<sequence length="344" mass="38909">MRVGFIYFHALGDNVMMFDALLALKKIYDCELIVFGNALFAHLLEYCDFVDEVVDIRNDIQAHLDVIDGYHLDYVVLPKCKREYLIPLKRSNVGCIIAPLKLSNILTPRCKTPSILSFLRHRAMSMREKALWLCRVINPKKFDTQIGCVDWQEAQIRTSPAHQTRTTEFLNKHIAPRSMCQSHLIFVCPFNVSASHTLSVLGFLKLIEAIGQIKNCIPFVVTYPQVHQHFVASVEEFERKGGNLQSLIVYQNNDDVLNLIECVARSQCLIAPSTGPIHIASNLSIPTIGLFAQDHLREWATKDRRYVILPKPLASMTSEEECAIIEQTLEVFEGLLHSGGIGGF</sequence>
<protein>
    <recommendedName>
        <fullName evidence="3">Lipopolysaccharide heptosyltransferase family protein</fullName>
    </recommendedName>
</protein>
<dbReference type="RefSeq" id="WP_066341049.1">
    <property type="nucleotide sequence ID" value="NZ_CP016503.1"/>
</dbReference>
<dbReference type="Proteomes" id="UP000092884">
    <property type="component" value="Chromosome"/>
</dbReference>
<dbReference type="PANTHER" id="PTHR30160:SF15">
    <property type="entry name" value="GLYCOSYLTRANSFERASE HI_0523-RELATED"/>
    <property type="match status" value="1"/>
</dbReference>
<dbReference type="Gene3D" id="3.40.50.2000">
    <property type="entry name" value="Glycogen Phosphorylase B"/>
    <property type="match status" value="2"/>
</dbReference>
<evidence type="ECO:0000313" key="2">
    <source>
        <dbReference type="Proteomes" id="UP000092884"/>
    </source>
</evidence>
<organism evidence="1 2">
    <name type="scientific">Helicobacter enhydrae</name>
    <dbReference type="NCBI Taxonomy" id="222136"/>
    <lineage>
        <taxon>Bacteria</taxon>
        <taxon>Pseudomonadati</taxon>
        <taxon>Campylobacterota</taxon>
        <taxon>Epsilonproteobacteria</taxon>
        <taxon>Campylobacterales</taxon>
        <taxon>Helicobacteraceae</taxon>
        <taxon>Helicobacter</taxon>
    </lineage>
</organism>
<dbReference type="OrthoDB" id="5326044at2"/>
<accession>A0A1B1U6I8</accession>
<dbReference type="GO" id="GO:0005829">
    <property type="term" value="C:cytosol"/>
    <property type="evidence" value="ECO:0007669"/>
    <property type="project" value="TreeGrafter"/>
</dbReference>
<dbReference type="EMBL" id="CP016503">
    <property type="protein sequence ID" value="ANV98379.1"/>
    <property type="molecule type" value="Genomic_DNA"/>
</dbReference>
<dbReference type="KEGG" id="het:BBW65_06025"/>
<keyword evidence="2" id="KW-1185">Reference proteome</keyword>
<gene>
    <name evidence="1" type="ORF">BBW65_06025</name>
</gene>